<sequence>MSRLEEKLEKGLKFTGIEITEEQKALLLNFIRLMDKWNKTYNLTSIRDVEQMVDKHLIDSIVVSEYLKGSTFIDVGTGPGLPGIPLAIINPDKNFYLLDSQSKRVNFIKQVKREFNIKNIFPILGRCENFENSQANPVHFDGILSRAFASLKDMLSLCGNMADQDTLFLALKGQIDTAELSEISDEYKIININKLKVPQILGERHLIVIGKNNG</sequence>
<protein>
    <recommendedName>
        <fullName evidence="6">Ribosomal RNA small subunit methyltransferase G</fullName>
        <ecNumber evidence="6">2.1.1.170</ecNumber>
    </recommendedName>
    <alternativeName>
        <fullName evidence="6">16S rRNA 7-methylguanosine methyltransferase</fullName>
        <shortName evidence="6">16S rRNA m7G methyltransferase</shortName>
    </alternativeName>
</protein>
<keyword evidence="8" id="KW-1185">Reference proteome</keyword>
<dbReference type="EMBL" id="FOXF01000037">
    <property type="protein sequence ID" value="SFP55988.1"/>
    <property type="molecule type" value="Genomic_DNA"/>
</dbReference>
<dbReference type="RefSeq" id="WP_093142867.1">
    <property type="nucleotide sequence ID" value="NZ_FOXF01000037.1"/>
</dbReference>
<evidence type="ECO:0000256" key="1">
    <source>
        <dbReference type="ARBA" id="ARBA00022490"/>
    </source>
</evidence>
<evidence type="ECO:0000256" key="3">
    <source>
        <dbReference type="ARBA" id="ARBA00022603"/>
    </source>
</evidence>
<dbReference type="OrthoDB" id="9808773at2"/>
<dbReference type="PANTHER" id="PTHR31760">
    <property type="entry name" value="S-ADENOSYL-L-METHIONINE-DEPENDENT METHYLTRANSFERASES SUPERFAMILY PROTEIN"/>
    <property type="match status" value="1"/>
</dbReference>
<feature type="binding site" evidence="6">
    <location>
        <begin position="127"/>
        <end position="128"/>
    </location>
    <ligand>
        <name>S-adenosyl-L-methionine</name>
        <dbReference type="ChEBI" id="CHEBI:59789"/>
    </ligand>
</feature>
<evidence type="ECO:0000256" key="6">
    <source>
        <dbReference type="HAMAP-Rule" id="MF_00074"/>
    </source>
</evidence>
<dbReference type="GO" id="GO:0070043">
    <property type="term" value="F:rRNA (guanine-N7-)-methyltransferase activity"/>
    <property type="evidence" value="ECO:0007669"/>
    <property type="project" value="UniProtKB-UniRule"/>
</dbReference>
<name>A0A662ZLT8_9GAMM</name>
<evidence type="ECO:0000256" key="5">
    <source>
        <dbReference type="ARBA" id="ARBA00022691"/>
    </source>
</evidence>
<keyword evidence="4 6" id="KW-0808">Transferase</keyword>
<dbReference type="NCBIfam" id="TIGR00138">
    <property type="entry name" value="rsmG_gidB"/>
    <property type="match status" value="1"/>
</dbReference>
<dbReference type="Pfam" id="PF02527">
    <property type="entry name" value="GidB"/>
    <property type="match status" value="1"/>
</dbReference>
<dbReference type="PANTHER" id="PTHR31760:SF0">
    <property type="entry name" value="S-ADENOSYL-L-METHIONINE-DEPENDENT METHYLTRANSFERASES SUPERFAMILY PROTEIN"/>
    <property type="match status" value="1"/>
</dbReference>
<keyword evidence="1 6" id="KW-0963">Cytoplasm</keyword>
<dbReference type="InterPro" id="IPR029063">
    <property type="entry name" value="SAM-dependent_MTases_sf"/>
</dbReference>
<comment type="subcellular location">
    <subcellularLocation>
        <location evidence="6">Cytoplasm</location>
    </subcellularLocation>
</comment>
<reference evidence="7 8" key="1">
    <citation type="submission" date="2016-10" db="EMBL/GenBank/DDBJ databases">
        <authorList>
            <person name="Varghese N."/>
            <person name="Submissions S."/>
        </authorList>
    </citation>
    <scope>NUCLEOTIDE SEQUENCE [LARGE SCALE GENOMIC DNA]</scope>
    <source>
        <strain evidence="7 8">DSM 1361</strain>
    </source>
</reference>
<comment type="similarity">
    <text evidence="6">Belongs to the methyltransferase superfamily. RNA methyltransferase RsmG family.</text>
</comment>
<dbReference type="HAMAP" id="MF_00074">
    <property type="entry name" value="16SrRNA_methyltr_G"/>
    <property type="match status" value="1"/>
</dbReference>
<proteinExistence type="inferred from homology"/>
<comment type="caution">
    <text evidence="6">Lacks conserved residue(s) required for the propagation of feature annotation.</text>
</comment>
<dbReference type="InterPro" id="IPR003682">
    <property type="entry name" value="rRNA_ssu_MeTfrase_G"/>
</dbReference>
<dbReference type="AlphaFoldDB" id="A0A662ZLT8"/>
<dbReference type="SUPFAM" id="SSF53335">
    <property type="entry name" value="S-adenosyl-L-methionine-dependent methyltransferases"/>
    <property type="match status" value="1"/>
</dbReference>
<dbReference type="Proteomes" id="UP000243745">
    <property type="component" value="Unassembled WGS sequence"/>
</dbReference>
<evidence type="ECO:0000313" key="7">
    <source>
        <dbReference type="EMBL" id="SFP55988.1"/>
    </source>
</evidence>
<comment type="catalytic activity">
    <reaction evidence="6">
        <text>guanosine(527) in 16S rRNA + S-adenosyl-L-methionine = N(7)-methylguanosine(527) in 16S rRNA + S-adenosyl-L-homocysteine</text>
        <dbReference type="Rhea" id="RHEA:42732"/>
        <dbReference type="Rhea" id="RHEA-COMP:10209"/>
        <dbReference type="Rhea" id="RHEA-COMP:10210"/>
        <dbReference type="ChEBI" id="CHEBI:57856"/>
        <dbReference type="ChEBI" id="CHEBI:59789"/>
        <dbReference type="ChEBI" id="CHEBI:74269"/>
        <dbReference type="ChEBI" id="CHEBI:74480"/>
        <dbReference type="EC" id="2.1.1.170"/>
    </reaction>
</comment>
<feature type="binding site" evidence="6">
    <location>
        <position position="76"/>
    </location>
    <ligand>
        <name>S-adenosyl-L-methionine</name>
        <dbReference type="ChEBI" id="CHEBI:59789"/>
    </ligand>
</feature>
<gene>
    <name evidence="6" type="primary">rsmG</name>
    <name evidence="7" type="ORF">SAMN02910344_01721</name>
</gene>
<keyword evidence="3 6" id="KW-0489">Methyltransferase</keyword>
<dbReference type="EC" id="2.1.1.170" evidence="6"/>
<feature type="binding site" evidence="6">
    <location>
        <position position="81"/>
    </location>
    <ligand>
        <name>S-adenosyl-L-methionine</name>
        <dbReference type="ChEBI" id="CHEBI:59789"/>
    </ligand>
</feature>
<dbReference type="PIRSF" id="PIRSF003078">
    <property type="entry name" value="GidB"/>
    <property type="match status" value="1"/>
</dbReference>
<evidence type="ECO:0000313" key="8">
    <source>
        <dbReference type="Proteomes" id="UP000243745"/>
    </source>
</evidence>
<feature type="binding site" evidence="6">
    <location>
        <position position="146"/>
    </location>
    <ligand>
        <name>S-adenosyl-L-methionine</name>
        <dbReference type="ChEBI" id="CHEBI:59789"/>
    </ligand>
</feature>
<accession>A0A662ZLT8</accession>
<evidence type="ECO:0000256" key="4">
    <source>
        <dbReference type="ARBA" id="ARBA00022679"/>
    </source>
</evidence>
<evidence type="ECO:0000256" key="2">
    <source>
        <dbReference type="ARBA" id="ARBA00022552"/>
    </source>
</evidence>
<keyword evidence="2 6" id="KW-0698">rRNA processing</keyword>
<dbReference type="CDD" id="cd02440">
    <property type="entry name" value="AdoMet_MTases"/>
    <property type="match status" value="1"/>
</dbReference>
<comment type="function">
    <text evidence="6">Specifically methylates the N7 position of guanine in position 527 of 16S rRNA.</text>
</comment>
<organism evidence="7 8">
    <name type="scientific">Ruminobacter amylophilus</name>
    <dbReference type="NCBI Taxonomy" id="867"/>
    <lineage>
        <taxon>Bacteria</taxon>
        <taxon>Pseudomonadati</taxon>
        <taxon>Pseudomonadota</taxon>
        <taxon>Gammaproteobacteria</taxon>
        <taxon>Aeromonadales</taxon>
        <taxon>Succinivibrionaceae</taxon>
        <taxon>Ruminobacter</taxon>
    </lineage>
</organism>
<dbReference type="GO" id="GO:0005829">
    <property type="term" value="C:cytosol"/>
    <property type="evidence" value="ECO:0007669"/>
    <property type="project" value="TreeGrafter"/>
</dbReference>
<keyword evidence="5 6" id="KW-0949">S-adenosyl-L-methionine</keyword>
<dbReference type="Gene3D" id="3.40.50.150">
    <property type="entry name" value="Vaccinia Virus protein VP39"/>
    <property type="match status" value="1"/>
</dbReference>